<feature type="transmembrane region" description="Helical" evidence="1">
    <location>
        <begin position="49"/>
        <end position="68"/>
    </location>
</feature>
<keyword evidence="1" id="KW-1133">Transmembrane helix</keyword>
<proteinExistence type="predicted"/>
<reference evidence="3" key="1">
    <citation type="submission" date="2017-11" db="EMBL/GenBank/DDBJ databases">
        <authorList>
            <person name="Duchaud E."/>
        </authorList>
    </citation>
    <scope>NUCLEOTIDE SEQUENCE [LARGE SCALE GENOMIC DNA]</scope>
    <source>
        <strain evidence="3">Tenacibaculum sp. TNO020</strain>
    </source>
</reference>
<dbReference type="OrthoDB" id="678747at2"/>
<evidence type="ECO:0000313" key="3">
    <source>
        <dbReference type="Proteomes" id="UP000234211"/>
    </source>
</evidence>
<keyword evidence="3" id="KW-1185">Reference proteome</keyword>
<dbReference type="AlphaFoldDB" id="A0A2H1YJZ5"/>
<dbReference type="Proteomes" id="UP000234211">
    <property type="component" value="Unassembled WGS sequence"/>
</dbReference>
<organism evidence="2 3">
    <name type="scientific">Tenacibaculum piscium</name>
    <dbReference type="NCBI Taxonomy" id="1458515"/>
    <lineage>
        <taxon>Bacteria</taxon>
        <taxon>Pseudomonadati</taxon>
        <taxon>Bacteroidota</taxon>
        <taxon>Flavobacteriia</taxon>
        <taxon>Flavobacteriales</taxon>
        <taxon>Flavobacteriaceae</taxon>
        <taxon>Tenacibaculum</taxon>
    </lineage>
</organism>
<evidence type="ECO:0000256" key="1">
    <source>
        <dbReference type="SAM" id="Phobius"/>
    </source>
</evidence>
<sequence length="76" mass="8367">MYKKGLIILVILVILVLSISVDVNAQCAMCKAVVEGGNETVAEGVNNGITYLMVFPYILVGVLFYFIYRHKKGAKN</sequence>
<name>A0A2H1YJZ5_9FLAO</name>
<keyword evidence="1" id="KW-0472">Membrane</keyword>
<protein>
    <submittedName>
        <fullName evidence="2">Uncharacterized protein</fullName>
    </submittedName>
</protein>
<dbReference type="RefSeq" id="WP_101918354.1">
    <property type="nucleotide sequence ID" value="NZ_OENF01000042.1"/>
</dbReference>
<accession>A0A2H1YJZ5</accession>
<dbReference type="EMBL" id="OENF01000042">
    <property type="protein sequence ID" value="SOS75721.1"/>
    <property type="molecule type" value="Genomic_DNA"/>
</dbReference>
<gene>
    <name evidence="2" type="ORF">TNO020_70026</name>
</gene>
<evidence type="ECO:0000313" key="2">
    <source>
        <dbReference type="EMBL" id="SOS75721.1"/>
    </source>
</evidence>
<keyword evidence="1" id="KW-0812">Transmembrane</keyword>